<dbReference type="PANTHER" id="PTHR34610:SF3">
    <property type="entry name" value="SSL7007 PROTEIN"/>
    <property type="match status" value="1"/>
</dbReference>
<keyword evidence="3" id="KW-1185">Reference proteome</keyword>
<proteinExistence type="predicted"/>
<dbReference type="SUPFAM" id="SSF88723">
    <property type="entry name" value="PIN domain-like"/>
    <property type="match status" value="1"/>
</dbReference>
<dbReference type="Proteomes" id="UP000037507">
    <property type="component" value="Unassembled WGS sequence"/>
</dbReference>
<dbReference type="AlphaFoldDB" id="A0A2T7UB37"/>
<accession>A0A2T7UB37</accession>
<dbReference type="OrthoDB" id="271187at2"/>
<dbReference type="RefSeq" id="WP_053173831.1">
    <property type="nucleotide sequence ID" value="NZ_LFYT02000021.1"/>
</dbReference>
<evidence type="ECO:0000313" key="3">
    <source>
        <dbReference type="Proteomes" id="UP000037507"/>
    </source>
</evidence>
<evidence type="ECO:0000259" key="1">
    <source>
        <dbReference type="Pfam" id="PF13470"/>
    </source>
</evidence>
<reference evidence="2" key="1">
    <citation type="submission" date="2017-04" db="EMBL/GenBank/DDBJ databases">
        <title>Unexpected and diverse lifestyles within the genus Limnohabitans.</title>
        <authorList>
            <person name="Kasalicky V."/>
            <person name="Mehrshad M."/>
            <person name="Andrei S.-A."/>
            <person name="Salcher M."/>
            <person name="Kratochvilova H."/>
            <person name="Simek K."/>
            <person name="Ghai R."/>
        </authorList>
    </citation>
    <scope>NUCLEOTIDE SEQUENCE [LARGE SCALE GENOMIC DNA]</scope>
    <source>
        <strain evidence="2">II-D5</strain>
    </source>
</reference>
<dbReference type="Pfam" id="PF13470">
    <property type="entry name" value="PIN_3"/>
    <property type="match status" value="1"/>
</dbReference>
<dbReference type="PANTHER" id="PTHR34610">
    <property type="entry name" value="SSL7007 PROTEIN"/>
    <property type="match status" value="1"/>
</dbReference>
<name>A0A2T7UB37_9BURK</name>
<dbReference type="InterPro" id="IPR002716">
    <property type="entry name" value="PIN_dom"/>
</dbReference>
<evidence type="ECO:0000313" key="2">
    <source>
        <dbReference type="EMBL" id="PVE41930.1"/>
    </source>
</evidence>
<dbReference type="EMBL" id="LFYT02000021">
    <property type="protein sequence ID" value="PVE41930.1"/>
    <property type="molecule type" value="Genomic_DNA"/>
</dbReference>
<dbReference type="InterPro" id="IPR029060">
    <property type="entry name" value="PIN-like_dom_sf"/>
</dbReference>
<comment type="caution">
    <text evidence="2">The sequence shown here is derived from an EMBL/GenBank/DDBJ whole genome shotgun (WGS) entry which is preliminary data.</text>
</comment>
<organism evidence="2 3">
    <name type="scientific">Limnohabitans planktonicus II-D5</name>
    <dbReference type="NCBI Taxonomy" id="1293045"/>
    <lineage>
        <taxon>Bacteria</taxon>
        <taxon>Pseudomonadati</taxon>
        <taxon>Pseudomonadota</taxon>
        <taxon>Betaproteobacteria</taxon>
        <taxon>Burkholderiales</taxon>
        <taxon>Comamonadaceae</taxon>
        <taxon>Limnohabitans</taxon>
    </lineage>
</organism>
<dbReference type="STRING" id="1293045.H663_13080"/>
<feature type="domain" description="PIN" evidence="1">
    <location>
        <begin position="3"/>
        <end position="118"/>
    </location>
</feature>
<dbReference type="NCBIfam" id="TIGR00305">
    <property type="entry name" value="putative toxin-antitoxin system toxin component, PIN family"/>
    <property type="match status" value="1"/>
</dbReference>
<dbReference type="InterPro" id="IPR002850">
    <property type="entry name" value="PIN_toxin-like"/>
</dbReference>
<gene>
    <name evidence="2" type="ORF">H663_014385</name>
</gene>
<sequence length="142" mass="15467">MNYVLDTNVLKAAVRSPSGASAEILRRVLLRQVGALCSVPLFMEYEAVLLRPEHLAAAGAHADQVINLLDALAGVVIRVEIQFLWRPQLRDPNDDLVLELAVNGQGVGDSVAIVTSNQKDFWPQASKFGIGVMTPRQFFQGA</sequence>
<protein>
    <submittedName>
        <fullName evidence="2">PIN domain-containing protein</fullName>
    </submittedName>
</protein>